<dbReference type="InterPro" id="IPR036890">
    <property type="entry name" value="HATPase_C_sf"/>
</dbReference>
<proteinExistence type="predicted"/>
<protein>
    <submittedName>
        <fullName evidence="4">Anti-sigma regulatory factor (Ser/Thr protein kinase)</fullName>
    </submittedName>
</protein>
<sequence length="314" mass="34877">MTPAHEGLVHNALIHTADEQLLAAAVPFLREGLASGGAAVAVCNEQQCGLLSEALDDDRLQLLPGGGQYRRSTMALDGYRRMMEDALEEGVSRVWLVSDTDFGQNPLLWQEWARYEAYVNRALAAFPLTTLCLYDARRLPDEAIRYGRMTHPRLRSGATWETNRDYLDPDAFARAMPPADEQIEATPSMRAVLHDRMALSQLREDFRRAMHSVGADPDASEEFIAAFSEVAANALVHGLPPVWVRLWAQPQRLACTVSDHGSGFADDFAGYLPEDPYGLAASGRGLWLARMLCDRVEMWSDPAGFTVRLSTWPD</sequence>
<dbReference type="Pfam" id="PF14417">
    <property type="entry name" value="MEDS"/>
    <property type="match status" value="1"/>
</dbReference>
<keyword evidence="5" id="KW-1185">Reference proteome</keyword>
<evidence type="ECO:0000259" key="3">
    <source>
        <dbReference type="Pfam" id="PF14417"/>
    </source>
</evidence>
<dbReference type="NCBIfam" id="NF041045">
    <property type="entry name" value="RsbA_anti_sig"/>
    <property type="match status" value="1"/>
</dbReference>
<evidence type="ECO:0000313" key="5">
    <source>
        <dbReference type="Proteomes" id="UP000319514"/>
    </source>
</evidence>
<feature type="domain" description="MEDS" evidence="3">
    <location>
        <begin position="10"/>
        <end position="152"/>
    </location>
</feature>
<dbReference type="PANTHER" id="PTHR35526:SF3">
    <property type="entry name" value="ANTI-SIGMA-F FACTOR RSBW"/>
    <property type="match status" value="1"/>
</dbReference>
<organism evidence="4 5">
    <name type="scientific">Oryzihumus leptocrescens</name>
    <dbReference type="NCBI Taxonomy" id="297536"/>
    <lineage>
        <taxon>Bacteria</taxon>
        <taxon>Bacillati</taxon>
        <taxon>Actinomycetota</taxon>
        <taxon>Actinomycetes</taxon>
        <taxon>Micrococcales</taxon>
        <taxon>Intrasporangiaceae</taxon>
        <taxon>Oryzihumus</taxon>
    </lineage>
</organism>
<dbReference type="InterPro" id="IPR025847">
    <property type="entry name" value="MEDS_domain"/>
</dbReference>
<dbReference type="InterPro" id="IPR050267">
    <property type="entry name" value="Anti-sigma-factor_SerPK"/>
</dbReference>
<evidence type="ECO:0000256" key="1">
    <source>
        <dbReference type="ARBA" id="ARBA00022527"/>
    </source>
</evidence>
<dbReference type="CDD" id="cd16936">
    <property type="entry name" value="HATPase_RsbW-like"/>
    <property type="match status" value="1"/>
</dbReference>
<dbReference type="SUPFAM" id="SSF55874">
    <property type="entry name" value="ATPase domain of HSP90 chaperone/DNA topoisomerase II/histidine kinase"/>
    <property type="match status" value="1"/>
</dbReference>
<dbReference type="InterPro" id="IPR003594">
    <property type="entry name" value="HATPase_dom"/>
</dbReference>
<dbReference type="RefSeq" id="WP_141788103.1">
    <property type="nucleotide sequence ID" value="NZ_BAAAKX010000021.1"/>
</dbReference>
<keyword evidence="1" id="KW-0418">Kinase</keyword>
<evidence type="ECO:0000313" key="4">
    <source>
        <dbReference type="EMBL" id="TQL60167.1"/>
    </source>
</evidence>
<dbReference type="InterPro" id="IPR047718">
    <property type="entry name" value="RsbA-like_anti_sig"/>
</dbReference>
<dbReference type="PANTHER" id="PTHR35526">
    <property type="entry name" value="ANTI-SIGMA-F FACTOR RSBW-RELATED"/>
    <property type="match status" value="1"/>
</dbReference>
<keyword evidence="1" id="KW-0808">Transferase</keyword>
<dbReference type="Proteomes" id="UP000319514">
    <property type="component" value="Unassembled WGS sequence"/>
</dbReference>
<evidence type="ECO:0000259" key="2">
    <source>
        <dbReference type="Pfam" id="PF13581"/>
    </source>
</evidence>
<reference evidence="4 5" key="1">
    <citation type="submission" date="2019-06" db="EMBL/GenBank/DDBJ databases">
        <title>Sequencing the genomes of 1000 actinobacteria strains.</title>
        <authorList>
            <person name="Klenk H.-P."/>
        </authorList>
    </citation>
    <scope>NUCLEOTIDE SEQUENCE [LARGE SCALE GENOMIC DNA]</scope>
    <source>
        <strain evidence="4 5">DSM 18082</strain>
    </source>
</reference>
<keyword evidence="1" id="KW-0723">Serine/threonine-protein kinase</keyword>
<dbReference type="AlphaFoldDB" id="A0A542ZIJ6"/>
<name>A0A542ZIJ6_9MICO</name>
<dbReference type="EMBL" id="VFOQ01000001">
    <property type="protein sequence ID" value="TQL60167.1"/>
    <property type="molecule type" value="Genomic_DNA"/>
</dbReference>
<comment type="caution">
    <text evidence="4">The sequence shown here is derived from an EMBL/GenBank/DDBJ whole genome shotgun (WGS) entry which is preliminary data.</text>
</comment>
<dbReference type="OrthoDB" id="4088450at2"/>
<feature type="domain" description="Histidine kinase/HSP90-like ATPase" evidence="2">
    <location>
        <begin position="198"/>
        <end position="310"/>
    </location>
</feature>
<dbReference type="Gene3D" id="3.30.565.10">
    <property type="entry name" value="Histidine kinase-like ATPase, C-terminal domain"/>
    <property type="match status" value="1"/>
</dbReference>
<gene>
    <name evidence="4" type="ORF">FB474_1550</name>
</gene>
<dbReference type="Pfam" id="PF13581">
    <property type="entry name" value="HATPase_c_2"/>
    <property type="match status" value="1"/>
</dbReference>
<accession>A0A542ZIJ6</accession>
<dbReference type="GO" id="GO:0004674">
    <property type="term" value="F:protein serine/threonine kinase activity"/>
    <property type="evidence" value="ECO:0007669"/>
    <property type="project" value="UniProtKB-KW"/>
</dbReference>